<reference evidence="1 2" key="1">
    <citation type="submission" date="2017-11" db="EMBL/GenBank/DDBJ databases">
        <title>De-novo sequencing of pomegranate (Punica granatum L.) genome.</title>
        <authorList>
            <person name="Akparov Z."/>
            <person name="Amiraslanov A."/>
            <person name="Hajiyeva S."/>
            <person name="Abbasov M."/>
            <person name="Kaur K."/>
            <person name="Hamwieh A."/>
            <person name="Solovyev V."/>
            <person name="Salamov A."/>
            <person name="Braich B."/>
            <person name="Kosarev P."/>
            <person name="Mahmoud A."/>
            <person name="Hajiyev E."/>
            <person name="Babayeva S."/>
            <person name="Izzatullayeva V."/>
            <person name="Mammadov A."/>
            <person name="Mammadov A."/>
            <person name="Sharifova S."/>
            <person name="Ojaghi J."/>
            <person name="Eynullazada K."/>
            <person name="Bayramov B."/>
            <person name="Abdulazimova A."/>
            <person name="Shahmuradov I."/>
        </authorList>
    </citation>
    <scope>NUCLEOTIDE SEQUENCE [LARGE SCALE GENOMIC DNA]</scope>
    <source>
        <strain evidence="2">cv. AG2017</strain>
        <tissue evidence="1">Leaf</tissue>
    </source>
</reference>
<name>A0A2I0KFR9_PUNGR</name>
<keyword evidence="2" id="KW-1185">Reference proteome</keyword>
<gene>
    <name evidence="1" type="ORF">CRG98_012294</name>
</gene>
<proteinExistence type="predicted"/>
<evidence type="ECO:0000313" key="1">
    <source>
        <dbReference type="EMBL" id="PKI67345.1"/>
    </source>
</evidence>
<comment type="caution">
    <text evidence="1">The sequence shown here is derived from an EMBL/GenBank/DDBJ whole genome shotgun (WGS) entry which is preliminary data.</text>
</comment>
<dbReference type="EMBL" id="PGOL01000620">
    <property type="protein sequence ID" value="PKI67345.1"/>
    <property type="molecule type" value="Genomic_DNA"/>
</dbReference>
<dbReference type="AlphaFoldDB" id="A0A2I0KFR9"/>
<evidence type="ECO:0000313" key="2">
    <source>
        <dbReference type="Proteomes" id="UP000233551"/>
    </source>
</evidence>
<accession>A0A2I0KFR9</accession>
<sequence length="151" mass="16702">MVVSLPLLEVSTVCFFNVSSSFFLDGPSILPNLTPMSSFFPASISLSSCCVSTSGESFSVELHGLPEKACRVQGEEYLVEVELGKKGPCRVMKLGKEKAQQYEQERVRSSSKELLEVALCRQGVELAWLMAAVHAQWSLRIKRLLVAMEQT</sequence>
<organism evidence="1 2">
    <name type="scientific">Punica granatum</name>
    <name type="common">Pomegranate</name>
    <dbReference type="NCBI Taxonomy" id="22663"/>
    <lineage>
        <taxon>Eukaryota</taxon>
        <taxon>Viridiplantae</taxon>
        <taxon>Streptophyta</taxon>
        <taxon>Embryophyta</taxon>
        <taxon>Tracheophyta</taxon>
        <taxon>Spermatophyta</taxon>
        <taxon>Magnoliopsida</taxon>
        <taxon>eudicotyledons</taxon>
        <taxon>Gunneridae</taxon>
        <taxon>Pentapetalae</taxon>
        <taxon>rosids</taxon>
        <taxon>malvids</taxon>
        <taxon>Myrtales</taxon>
        <taxon>Lythraceae</taxon>
        <taxon>Punica</taxon>
    </lineage>
</organism>
<protein>
    <submittedName>
        <fullName evidence="1">Uncharacterized protein</fullName>
    </submittedName>
</protein>
<dbReference type="Proteomes" id="UP000233551">
    <property type="component" value="Unassembled WGS sequence"/>
</dbReference>